<dbReference type="Gene3D" id="1.20.1740.10">
    <property type="entry name" value="Amino acid/polyamine transporter I"/>
    <property type="match status" value="1"/>
</dbReference>
<feature type="transmembrane region" description="Helical" evidence="5">
    <location>
        <begin position="384"/>
        <end position="401"/>
    </location>
</feature>
<feature type="transmembrane region" description="Helical" evidence="5">
    <location>
        <begin position="308"/>
        <end position="327"/>
    </location>
</feature>
<dbReference type="PIRSF" id="PIRSF006060">
    <property type="entry name" value="AA_transporter"/>
    <property type="match status" value="1"/>
</dbReference>
<keyword evidence="2 5" id="KW-0812">Transmembrane</keyword>
<keyword evidence="4 5" id="KW-0472">Membrane</keyword>
<gene>
    <name evidence="7" type="ORF">NDI37_08515</name>
</gene>
<feature type="transmembrane region" description="Helical" evidence="5">
    <location>
        <begin position="361"/>
        <end position="378"/>
    </location>
</feature>
<comment type="caution">
    <text evidence="7">The sequence shown here is derived from an EMBL/GenBank/DDBJ whole genome shotgun (WGS) entry which is preliminary data.</text>
</comment>
<sequence>MMGLGSIVGTGVFVSIGIAAGIAGPAVILAMAIAALIATCNGLNSAQLAANHAVSGGTYEYGYKYLTPSLGFTAGWMFLLAKTASAATAALGFASYLLNATGLYGRGFLIPTALAAVVIFTLIVLGGIRRSNVTNIAIVSVTLLSLTFFIFACLPSAIANRAENLTPFFIGSPATVLEATALMFVAYTGYGRIATMGEEAREPRKTIPKAMIVTLVLTMLLYIAVAGVGIAAVGSNVLGTTNQSAPLEAAIRDVGSAGGAVVLSIGAMTAMLGVLLNLILGLSRVLLAMGRRRDAPRVLARLNPQGTTPNLAVLVVGIAIALLVLVGNVKTTWSFSAFNVLIYYAITNLAAWQLPNHQRLYPKWLAILGLVSCLFLAFWVDPQIWQIGLGLILAGLIWHKIRQF</sequence>
<feature type="transmembrane region" description="Helical" evidence="5">
    <location>
        <begin position="211"/>
        <end position="234"/>
    </location>
</feature>
<evidence type="ECO:0000313" key="7">
    <source>
        <dbReference type="EMBL" id="MEP0864512.1"/>
    </source>
</evidence>
<dbReference type="Proteomes" id="UP001442494">
    <property type="component" value="Unassembled WGS sequence"/>
</dbReference>
<reference evidence="7 8" key="1">
    <citation type="submission" date="2022-04" db="EMBL/GenBank/DDBJ databases">
        <title>Positive selection, recombination, and allopatry shape intraspecific diversity of widespread and dominant cyanobacteria.</title>
        <authorList>
            <person name="Wei J."/>
            <person name="Shu W."/>
            <person name="Hu C."/>
        </authorList>
    </citation>
    <scope>NUCLEOTIDE SEQUENCE [LARGE SCALE GENOMIC DNA]</scope>
    <source>
        <strain evidence="7 8">GB2-A5</strain>
    </source>
</reference>
<evidence type="ECO:0000256" key="1">
    <source>
        <dbReference type="ARBA" id="ARBA00004141"/>
    </source>
</evidence>
<protein>
    <submittedName>
        <fullName evidence="7">APC family permease</fullName>
    </submittedName>
</protein>
<name>A0ABV0JM44_9CYAN</name>
<evidence type="ECO:0000256" key="2">
    <source>
        <dbReference type="ARBA" id="ARBA00022692"/>
    </source>
</evidence>
<feature type="transmembrane region" description="Helical" evidence="5">
    <location>
        <begin position="74"/>
        <end position="96"/>
    </location>
</feature>
<feature type="transmembrane region" description="Helical" evidence="5">
    <location>
        <begin position="254"/>
        <end position="287"/>
    </location>
</feature>
<organism evidence="7 8">
    <name type="scientific">Funiculus sociatus GB2-A5</name>
    <dbReference type="NCBI Taxonomy" id="2933946"/>
    <lineage>
        <taxon>Bacteria</taxon>
        <taxon>Bacillati</taxon>
        <taxon>Cyanobacteriota</taxon>
        <taxon>Cyanophyceae</taxon>
        <taxon>Coleofasciculales</taxon>
        <taxon>Coleofasciculaceae</taxon>
        <taxon>Funiculus</taxon>
    </lineage>
</organism>
<dbReference type="PANTHER" id="PTHR42770:SF7">
    <property type="entry name" value="MEMBRANE PROTEIN"/>
    <property type="match status" value="1"/>
</dbReference>
<dbReference type="EMBL" id="JAMPKK010000014">
    <property type="protein sequence ID" value="MEP0864512.1"/>
    <property type="molecule type" value="Genomic_DNA"/>
</dbReference>
<evidence type="ECO:0000256" key="5">
    <source>
        <dbReference type="SAM" id="Phobius"/>
    </source>
</evidence>
<evidence type="ECO:0000313" key="8">
    <source>
        <dbReference type="Proteomes" id="UP001442494"/>
    </source>
</evidence>
<dbReference type="InterPro" id="IPR050367">
    <property type="entry name" value="APC_superfamily"/>
</dbReference>
<dbReference type="InterPro" id="IPR004841">
    <property type="entry name" value="AA-permease/SLC12A_dom"/>
</dbReference>
<accession>A0ABV0JM44</accession>
<feature type="transmembrane region" description="Helical" evidence="5">
    <location>
        <begin position="170"/>
        <end position="190"/>
    </location>
</feature>
<evidence type="ECO:0000259" key="6">
    <source>
        <dbReference type="Pfam" id="PF00324"/>
    </source>
</evidence>
<feature type="transmembrane region" description="Helical" evidence="5">
    <location>
        <begin position="108"/>
        <end position="128"/>
    </location>
</feature>
<feature type="transmembrane region" description="Helical" evidence="5">
    <location>
        <begin position="12"/>
        <end position="38"/>
    </location>
</feature>
<evidence type="ECO:0000256" key="3">
    <source>
        <dbReference type="ARBA" id="ARBA00022989"/>
    </source>
</evidence>
<keyword evidence="3 5" id="KW-1133">Transmembrane helix</keyword>
<feature type="transmembrane region" description="Helical" evidence="5">
    <location>
        <begin position="135"/>
        <end position="158"/>
    </location>
</feature>
<keyword evidence="8" id="KW-1185">Reference proteome</keyword>
<dbReference type="Pfam" id="PF00324">
    <property type="entry name" value="AA_permease"/>
    <property type="match status" value="1"/>
</dbReference>
<comment type="subcellular location">
    <subcellularLocation>
        <location evidence="1">Membrane</location>
        <topology evidence="1">Multi-pass membrane protein</topology>
    </subcellularLocation>
</comment>
<feature type="transmembrane region" description="Helical" evidence="5">
    <location>
        <begin position="333"/>
        <end position="354"/>
    </location>
</feature>
<proteinExistence type="predicted"/>
<evidence type="ECO:0000256" key="4">
    <source>
        <dbReference type="ARBA" id="ARBA00023136"/>
    </source>
</evidence>
<dbReference type="PANTHER" id="PTHR42770">
    <property type="entry name" value="AMINO ACID TRANSPORTER-RELATED"/>
    <property type="match status" value="1"/>
</dbReference>
<feature type="domain" description="Amino acid permease/ SLC12A" evidence="6">
    <location>
        <begin position="1"/>
        <end position="376"/>
    </location>
</feature>